<feature type="transmembrane region" description="Helical" evidence="1">
    <location>
        <begin position="198"/>
        <end position="220"/>
    </location>
</feature>
<evidence type="ECO:0000256" key="1">
    <source>
        <dbReference type="SAM" id="Phobius"/>
    </source>
</evidence>
<dbReference type="InterPro" id="IPR052173">
    <property type="entry name" value="Beta-lactam_resp_regulator"/>
</dbReference>
<keyword evidence="1" id="KW-0472">Membrane</keyword>
<feature type="transmembrane region" description="Helical" evidence="1">
    <location>
        <begin position="89"/>
        <end position="112"/>
    </location>
</feature>
<reference evidence="3" key="1">
    <citation type="journal article" date="2021" name="PeerJ">
        <title>Extensive microbial diversity within the chicken gut microbiome revealed by metagenomics and culture.</title>
        <authorList>
            <person name="Gilroy R."/>
            <person name="Ravi A."/>
            <person name="Getino M."/>
            <person name="Pursley I."/>
            <person name="Horton D.L."/>
            <person name="Alikhan N.F."/>
            <person name="Baker D."/>
            <person name="Gharbi K."/>
            <person name="Hall N."/>
            <person name="Watson M."/>
            <person name="Adriaenssens E.M."/>
            <person name="Foster-Nyarko E."/>
            <person name="Jarju S."/>
            <person name="Secka A."/>
            <person name="Antonio M."/>
            <person name="Oren A."/>
            <person name="Chaudhuri R.R."/>
            <person name="La Ragione R."/>
            <person name="Hildebrand F."/>
            <person name="Pallen M.J."/>
        </authorList>
    </citation>
    <scope>NUCLEOTIDE SEQUENCE</scope>
    <source>
        <strain evidence="3">CHK160-4876</strain>
    </source>
</reference>
<name>A0A921NBS7_9BACL</name>
<accession>A0A921NBS7</accession>
<gene>
    <name evidence="3" type="ORF">K8V30_04585</name>
</gene>
<dbReference type="AlphaFoldDB" id="A0A921NBS7"/>
<keyword evidence="1" id="KW-1133">Transmembrane helix</keyword>
<reference evidence="3" key="2">
    <citation type="submission" date="2021-09" db="EMBL/GenBank/DDBJ databases">
        <authorList>
            <person name="Gilroy R."/>
        </authorList>
    </citation>
    <scope>NUCLEOTIDE SEQUENCE</scope>
    <source>
        <strain evidence="3">CHK160-4876</strain>
    </source>
</reference>
<dbReference type="Pfam" id="PF05569">
    <property type="entry name" value="Peptidase_M56"/>
    <property type="match status" value="1"/>
</dbReference>
<proteinExistence type="predicted"/>
<dbReference type="PANTHER" id="PTHR34978">
    <property type="entry name" value="POSSIBLE SENSOR-TRANSDUCER PROTEIN BLAR"/>
    <property type="match status" value="1"/>
</dbReference>
<feature type="transmembrane region" description="Helical" evidence="1">
    <location>
        <begin position="292"/>
        <end position="313"/>
    </location>
</feature>
<feature type="transmembrane region" description="Helical" evidence="1">
    <location>
        <begin position="44"/>
        <end position="63"/>
    </location>
</feature>
<comment type="caution">
    <text evidence="3">The sequence shown here is derived from an EMBL/GenBank/DDBJ whole genome shotgun (WGS) entry which is preliminary data.</text>
</comment>
<feature type="domain" description="Peptidase M56" evidence="2">
    <location>
        <begin position="11"/>
        <end position="284"/>
    </location>
</feature>
<organism evidence="3 4">
    <name type="scientific">Metalysinibacillus jejuensis</name>
    <dbReference type="NCBI Taxonomy" id="914327"/>
    <lineage>
        <taxon>Bacteria</taxon>
        <taxon>Bacillati</taxon>
        <taxon>Bacillota</taxon>
        <taxon>Bacilli</taxon>
        <taxon>Bacillales</taxon>
        <taxon>Caryophanaceae</taxon>
        <taxon>Metalysinibacillus</taxon>
    </lineage>
</organism>
<evidence type="ECO:0000259" key="2">
    <source>
        <dbReference type="Pfam" id="PF05569"/>
    </source>
</evidence>
<dbReference type="PANTHER" id="PTHR34978:SF3">
    <property type="entry name" value="SLR0241 PROTEIN"/>
    <property type="match status" value="1"/>
</dbReference>
<dbReference type="EMBL" id="DYTV01000056">
    <property type="protein sequence ID" value="HJH10965.1"/>
    <property type="molecule type" value="Genomic_DNA"/>
</dbReference>
<feature type="transmembrane region" description="Helical" evidence="1">
    <location>
        <begin position="158"/>
        <end position="178"/>
    </location>
</feature>
<dbReference type="Proteomes" id="UP000700212">
    <property type="component" value="Unassembled WGS sequence"/>
</dbReference>
<dbReference type="OrthoDB" id="9770467at2"/>
<evidence type="ECO:0000313" key="4">
    <source>
        <dbReference type="Proteomes" id="UP000700212"/>
    </source>
</evidence>
<protein>
    <submittedName>
        <fullName evidence="3">M56 family metallopeptidase</fullName>
    </submittedName>
</protein>
<keyword evidence="1" id="KW-0812">Transmembrane</keyword>
<feature type="transmembrane region" description="Helical" evidence="1">
    <location>
        <begin position="6"/>
        <end position="23"/>
    </location>
</feature>
<evidence type="ECO:0000313" key="3">
    <source>
        <dbReference type="EMBL" id="HJH10965.1"/>
    </source>
</evidence>
<dbReference type="RefSeq" id="WP_108307059.1">
    <property type="nucleotide sequence ID" value="NZ_QAFW01000017.1"/>
</dbReference>
<sequence length="382" mass="44754">MHAWLNSVVALSVAGSSMFILYYGMTVISREALTARWYYWNRKLALFFFLVPVFLLLNVPLLLRKNHQPIEEEQLFSVQQNTVWLTENFVQILFIIWLVGAIVASGWFLFMYQSGYRKLYRNLIPVPKDHEVWRILAQQQSDMKLKNRIRLTYCQENISPILVGLFKPTIVLPMYGIPSDELAMILKHELIHYKKKDLWVKRLGIFAIILHWYNPLIYLLQKELTKWCELSCDEYVVMSMSLSERKKYAETILNTMQRAKRHSPAPFSTPFFTAGKKKLKKRLQRMLNDKKISRPISVLSMGLFFIFSGVGLASSEFTHNHVTSIEEEVLVVTPTPFDTSTEVEAHSEILSVKLSDKAHFSKKEWEEILKKIERNEIILEEE</sequence>
<dbReference type="CDD" id="cd07341">
    <property type="entry name" value="M56_BlaR1_MecR1_like"/>
    <property type="match status" value="1"/>
</dbReference>
<dbReference type="InterPro" id="IPR008756">
    <property type="entry name" value="Peptidase_M56"/>
</dbReference>